<accession>A0ABU0BMM5</accession>
<sequence length="198" mass="21633">MVPPKYFPDLDDMPSSVGIVAISPSPQPKIDLEAERREAFEEGRIHAEKELGALHTAALVEIEERHAAEMEALKSRCENEVAAMIFDRFSDMGSQLADLFGDQVARALVPVIEASLVEKAVADLGRLVGQTIAHGEACKITVKGPVALFEALKTHLTDETLIFRHIETADIDLSVEFGDSILVTRMAAWADTVRKVLA</sequence>
<keyword evidence="2" id="KW-1185">Reference proteome</keyword>
<evidence type="ECO:0000313" key="2">
    <source>
        <dbReference type="Proteomes" id="UP001230207"/>
    </source>
</evidence>
<dbReference type="RefSeq" id="WP_307227809.1">
    <property type="nucleotide sequence ID" value="NZ_JAUSVF010000001.1"/>
</dbReference>
<proteinExistence type="predicted"/>
<gene>
    <name evidence="1" type="ORF">QO002_001301</name>
</gene>
<reference evidence="1 2" key="1">
    <citation type="submission" date="2023-07" db="EMBL/GenBank/DDBJ databases">
        <title>Genomic Encyclopedia of Type Strains, Phase IV (KMG-IV): sequencing the most valuable type-strain genomes for metagenomic binning, comparative biology and taxonomic classification.</title>
        <authorList>
            <person name="Goeker M."/>
        </authorList>
    </citation>
    <scope>NUCLEOTIDE SEQUENCE [LARGE SCALE GENOMIC DNA]</scope>
    <source>
        <strain evidence="1 2">DSM 1112</strain>
    </source>
</reference>
<name>A0ABU0BMM5_9HYPH</name>
<dbReference type="EMBL" id="JAUSVF010000001">
    <property type="protein sequence ID" value="MDQ0319163.1"/>
    <property type="molecule type" value="Genomic_DNA"/>
</dbReference>
<organism evidence="1 2">
    <name type="scientific">Pararhizobium capsulatum DSM 1112</name>
    <dbReference type="NCBI Taxonomy" id="1121113"/>
    <lineage>
        <taxon>Bacteria</taxon>
        <taxon>Pseudomonadati</taxon>
        <taxon>Pseudomonadota</taxon>
        <taxon>Alphaproteobacteria</taxon>
        <taxon>Hyphomicrobiales</taxon>
        <taxon>Rhizobiaceae</taxon>
        <taxon>Rhizobium/Agrobacterium group</taxon>
        <taxon>Pararhizobium</taxon>
    </lineage>
</organism>
<comment type="caution">
    <text evidence="1">The sequence shown here is derived from an EMBL/GenBank/DDBJ whole genome shotgun (WGS) entry which is preliminary data.</text>
</comment>
<dbReference type="Proteomes" id="UP001230207">
    <property type="component" value="Unassembled WGS sequence"/>
</dbReference>
<protein>
    <submittedName>
        <fullName evidence="1">Uncharacterized protein</fullName>
    </submittedName>
</protein>
<evidence type="ECO:0000313" key="1">
    <source>
        <dbReference type="EMBL" id="MDQ0319163.1"/>
    </source>
</evidence>